<dbReference type="InterPro" id="IPR004088">
    <property type="entry name" value="KH_dom_type_1"/>
</dbReference>
<protein>
    <submittedName>
        <fullName evidence="4">K Homology domain,K Homology domain, type 1</fullName>
    </submittedName>
</protein>
<proteinExistence type="predicted"/>
<dbReference type="GO" id="GO:0003723">
    <property type="term" value="F:RNA binding"/>
    <property type="evidence" value="ECO:0007669"/>
    <property type="project" value="UniProtKB-UniRule"/>
</dbReference>
<dbReference type="GO" id="GO:0010468">
    <property type="term" value="P:regulation of gene expression"/>
    <property type="evidence" value="ECO:0007669"/>
    <property type="project" value="UniProtKB-ARBA"/>
</dbReference>
<keyword evidence="5" id="KW-1185">Reference proteome</keyword>
<feature type="region of interest" description="Disordered" evidence="2">
    <location>
        <begin position="245"/>
        <end position="353"/>
    </location>
</feature>
<dbReference type="InterPro" id="IPR036612">
    <property type="entry name" value="KH_dom_type_1_sf"/>
</dbReference>
<reference evidence="4 5" key="1">
    <citation type="submission" date="2019-08" db="EMBL/GenBank/DDBJ databases">
        <authorList>
            <person name="Alioto T."/>
            <person name="Alioto T."/>
            <person name="Gomez Garrido J."/>
        </authorList>
    </citation>
    <scope>NUCLEOTIDE SEQUENCE [LARGE SCALE GENOMIC DNA]</scope>
</reference>
<dbReference type="PROSITE" id="PS50084">
    <property type="entry name" value="KH_TYPE_1"/>
    <property type="match status" value="1"/>
</dbReference>
<dbReference type="SMART" id="SM00322">
    <property type="entry name" value="KH"/>
    <property type="match status" value="1"/>
</dbReference>
<evidence type="ECO:0000256" key="1">
    <source>
        <dbReference type="PROSITE-ProRule" id="PRU00117"/>
    </source>
</evidence>
<gene>
    <name evidence="4" type="ORF">CINCED_3A004110</name>
</gene>
<dbReference type="Gene3D" id="3.30.1370.10">
    <property type="entry name" value="K Homology domain, type 1"/>
    <property type="match status" value="1"/>
</dbReference>
<feature type="non-terminal residue" evidence="4">
    <location>
        <position position="353"/>
    </location>
</feature>
<dbReference type="Pfam" id="PF00013">
    <property type="entry name" value="KH_1"/>
    <property type="match status" value="1"/>
</dbReference>
<dbReference type="SUPFAM" id="SSF54791">
    <property type="entry name" value="Eukaryotic type KH-domain (KH-domain type I)"/>
    <property type="match status" value="1"/>
</dbReference>
<keyword evidence="1" id="KW-0694">RNA-binding</keyword>
<evidence type="ECO:0000256" key="2">
    <source>
        <dbReference type="SAM" id="MobiDB-lite"/>
    </source>
</evidence>
<evidence type="ECO:0000313" key="5">
    <source>
        <dbReference type="Proteomes" id="UP000325440"/>
    </source>
</evidence>
<name>A0A5E4MSI3_9HEMI</name>
<dbReference type="InterPro" id="IPR004087">
    <property type="entry name" value="KH_dom"/>
</dbReference>
<sequence>MSNSSDEEELLLLYAVVESQQKEKRIWLDVPVKYRRSLIGINEETVRKLCSTFKVQIVIPPKEEYKNIIKITGPQQNLEQVVKEIKALMEDFDNKQLRARIIQTANDHKKIARKENSADKKTIGEVQCMQEHTSDTSGGTIIPITGRKEDERIVEKTNNQAVQDKTHLNVSDVNIVEINETGKRHSLIVKPKTVKQKTHLGDVQCLQDNPSDTSVSSQIEDEHIVGKAYNQELQVKSDTYASKLKNPKIDHQRQQPPSIIPPKTDDQISNDHKVNAHETKSDENKTVVGDSQGLQENPMDISESTNDDDRMKDQKTYNQKFPVIQEAKSLGTQNMEINRKRQGLNKTPKMVNQ</sequence>
<dbReference type="AlphaFoldDB" id="A0A5E4MSI3"/>
<evidence type="ECO:0000313" key="4">
    <source>
        <dbReference type="EMBL" id="VVC35183.1"/>
    </source>
</evidence>
<dbReference type="OrthoDB" id="10027144at2759"/>
<feature type="domain" description="K Homology" evidence="3">
    <location>
        <begin position="22"/>
        <end position="90"/>
    </location>
</feature>
<feature type="compositionally biased region" description="Basic and acidic residues" evidence="2">
    <location>
        <begin position="263"/>
        <end position="285"/>
    </location>
</feature>
<dbReference type="Proteomes" id="UP000325440">
    <property type="component" value="Unassembled WGS sequence"/>
</dbReference>
<dbReference type="EMBL" id="CABPRJ010001092">
    <property type="protein sequence ID" value="VVC35183.1"/>
    <property type="molecule type" value="Genomic_DNA"/>
</dbReference>
<organism evidence="4 5">
    <name type="scientific">Cinara cedri</name>
    <dbReference type="NCBI Taxonomy" id="506608"/>
    <lineage>
        <taxon>Eukaryota</taxon>
        <taxon>Metazoa</taxon>
        <taxon>Ecdysozoa</taxon>
        <taxon>Arthropoda</taxon>
        <taxon>Hexapoda</taxon>
        <taxon>Insecta</taxon>
        <taxon>Pterygota</taxon>
        <taxon>Neoptera</taxon>
        <taxon>Paraneoptera</taxon>
        <taxon>Hemiptera</taxon>
        <taxon>Sternorrhyncha</taxon>
        <taxon>Aphidomorpha</taxon>
        <taxon>Aphidoidea</taxon>
        <taxon>Aphididae</taxon>
        <taxon>Lachninae</taxon>
        <taxon>Cinara</taxon>
    </lineage>
</organism>
<evidence type="ECO:0000259" key="3">
    <source>
        <dbReference type="SMART" id="SM00322"/>
    </source>
</evidence>
<accession>A0A5E4MSI3</accession>